<reference evidence="3 4" key="1">
    <citation type="journal article" date="2010" name="J. Bacteriol.">
        <title>Biochemical characterization of a novel indole prenyltransferase from Streptomyces sp. SN-593.</title>
        <authorList>
            <person name="Takahashi S."/>
            <person name="Takagi H."/>
            <person name="Toyoda A."/>
            <person name="Uramoto M."/>
            <person name="Nogawa T."/>
            <person name="Ueki M."/>
            <person name="Sakaki Y."/>
            <person name="Osada H."/>
        </authorList>
    </citation>
    <scope>NUCLEOTIDE SEQUENCE [LARGE SCALE GENOMIC DNA]</scope>
    <source>
        <strain evidence="3 4">SN-593</strain>
    </source>
</reference>
<keyword evidence="4" id="KW-1185">Reference proteome</keyword>
<sequence length="207" mass="21590">MSDQNPYAGKPYGDGPYGSPSPYGETSGYGAAPGYGEAPVPGDQAGQGYGYGHPQHPPTMMGGDADWRHSAPTMTGGDGGWQHHPPVGYGGAGTATLLTIGDIAVTGDGILTPAGALPLRGAVWTVSDMSRTEESTPTYAIVLAVIFFLACLLGLLFMLIKERRTTGFIQVTVHSGGRYHATMIPARGPNDVYAVNQQVNHARSLCV</sequence>
<evidence type="ECO:0000313" key="3">
    <source>
        <dbReference type="EMBL" id="BBA99129.1"/>
    </source>
</evidence>
<dbReference type="Proteomes" id="UP000595703">
    <property type="component" value="Chromosome"/>
</dbReference>
<protein>
    <submittedName>
        <fullName evidence="3">Uncharacterized protein</fullName>
    </submittedName>
</protein>
<reference evidence="3 4" key="4">
    <citation type="journal article" date="2020" name="Sci. Rep.">
        <title>beta-carboline chemical signals induce reveromycin production through a LuxR family regulator in Streptomyces sp. SN-593.</title>
        <authorList>
            <person name="Panthee S."/>
            <person name="Kito N."/>
            <person name="Hayashi T."/>
            <person name="Shimizu T."/>
            <person name="Ishikawa J."/>
            <person name="Hamamoto H."/>
            <person name="Osada H."/>
            <person name="Takahashi S."/>
        </authorList>
    </citation>
    <scope>NUCLEOTIDE SEQUENCE [LARGE SCALE GENOMIC DNA]</scope>
    <source>
        <strain evidence="3 4">SN-593</strain>
    </source>
</reference>
<gene>
    <name evidence="3" type="ORF">RVR_5620</name>
</gene>
<dbReference type="AlphaFoldDB" id="A0A7U3VPW9"/>
<feature type="region of interest" description="Disordered" evidence="1">
    <location>
        <begin position="1"/>
        <end position="69"/>
    </location>
</feature>
<evidence type="ECO:0000256" key="1">
    <source>
        <dbReference type="SAM" id="MobiDB-lite"/>
    </source>
</evidence>
<dbReference type="KEGG" id="arev:RVR_5620"/>
<dbReference type="EMBL" id="AP018365">
    <property type="protein sequence ID" value="BBA99129.1"/>
    <property type="molecule type" value="Genomic_DNA"/>
</dbReference>
<keyword evidence="2" id="KW-1133">Transmembrane helix</keyword>
<feature type="transmembrane region" description="Helical" evidence="2">
    <location>
        <begin position="139"/>
        <end position="160"/>
    </location>
</feature>
<feature type="compositionally biased region" description="Low complexity" evidence="1">
    <location>
        <begin position="9"/>
        <end position="42"/>
    </location>
</feature>
<proteinExistence type="predicted"/>
<dbReference type="RefSeq" id="WP_202235158.1">
    <property type="nucleotide sequence ID" value="NZ_AP018365.1"/>
</dbReference>
<reference evidence="3 4" key="2">
    <citation type="journal article" date="2011" name="J. Antibiot.">
        <title>Furaquinocins I and J: novel polyketide isoprenoid hybrid compounds from Streptomyces reveromyceticus SN-593.</title>
        <authorList>
            <person name="Panthee S."/>
            <person name="Takahashi S."/>
            <person name="Takagi H."/>
            <person name="Nogawa T."/>
            <person name="Oowada E."/>
            <person name="Uramoto M."/>
            <person name="Osada H."/>
        </authorList>
    </citation>
    <scope>NUCLEOTIDE SEQUENCE [LARGE SCALE GENOMIC DNA]</scope>
    <source>
        <strain evidence="3 4">SN-593</strain>
    </source>
</reference>
<keyword evidence="2" id="KW-0812">Transmembrane</keyword>
<name>A0A7U3VPW9_9ACTN</name>
<evidence type="ECO:0000256" key="2">
    <source>
        <dbReference type="SAM" id="Phobius"/>
    </source>
</evidence>
<accession>A0A7U3VPW9</accession>
<keyword evidence="2" id="KW-0472">Membrane</keyword>
<organism evidence="3 4">
    <name type="scientific">Actinacidiphila reveromycinica</name>
    <dbReference type="NCBI Taxonomy" id="659352"/>
    <lineage>
        <taxon>Bacteria</taxon>
        <taxon>Bacillati</taxon>
        <taxon>Actinomycetota</taxon>
        <taxon>Actinomycetes</taxon>
        <taxon>Kitasatosporales</taxon>
        <taxon>Streptomycetaceae</taxon>
        <taxon>Actinacidiphila</taxon>
    </lineage>
</organism>
<reference evidence="3 4" key="3">
    <citation type="journal article" date="2011" name="Nat. Chem. Biol.">
        <title>Reveromycin A biosynthesis uses RevG and RevJ for stereospecific spiroacetal formation.</title>
        <authorList>
            <person name="Takahashi S."/>
            <person name="Toyoda A."/>
            <person name="Sekiyama Y."/>
            <person name="Takagi H."/>
            <person name="Nogawa T."/>
            <person name="Uramoto M."/>
            <person name="Suzuki R."/>
            <person name="Koshino H."/>
            <person name="Kumano T."/>
            <person name="Panthee S."/>
            <person name="Dairi T."/>
            <person name="Ishikawa J."/>
            <person name="Ikeda H."/>
            <person name="Sakaki Y."/>
            <person name="Osada H."/>
        </authorList>
    </citation>
    <scope>NUCLEOTIDE SEQUENCE [LARGE SCALE GENOMIC DNA]</scope>
    <source>
        <strain evidence="3 4">SN-593</strain>
    </source>
</reference>
<evidence type="ECO:0000313" key="4">
    <source>
        <dbReference type="Proteomes" id="UP000595703"/>
    </source>
</evidence>